<dbReference type="OrthoDB" id="798836at2"/>
<evidence type="ECO:0000313" key="2">
    <source>
        <dbReference type="EMBL" id="SDL28198.1"/>
    </source>
</evidence>
<keyword evidence="1" id="KW-0812">Transmembrane</keyword>
<dbReference type="RefSeq" id="WP_074603911.1">
    <property type="nucleotide sequence ID" value="NZ_FNGY01000001.1"/>
</dbReference>
<dbReference type="InterPro" id="IPR058512">
    <property type="entry name" value="DUF8199"/>
</dbReference>
<dbReference type="AlphaFoldDB" id="A0A1G9ISE8"/>
<proteinExistence type="predicted"/>
<feature type="transmembrane region" description="Helical" evidence="1">
    <location>
        <begin position="34"/>
        <end position="54"/>
    </location>
</feature>
<evidence type="ECO:0000313" key="3">
    <source>
        <dbReference type="Proteomes" id="UP000183200"/>
    </source>
</evidence>
<keyword evidence="1" id="KW-1133">Transmembrane helix</keyword>
<protein>
    <submittedName>
        <fullName evidence="2">Uncharacterized protein</fullName>
    </submittedName>
</protein>
<name>A0A1G9ISE8_9SPHI</name>
<gene>
    <name evidence="2" type="ORF">SAMN05421820_10144</name>
</gene>
<reference evidence="3" key="1">
    <citation type="submission" date="2016-10" db="EMBL/GenBank/DDBJ databases">
        <authorList>
            <person name="Varghese N."/>
            <person name="Submissions S."/>
        </authorList>
    </citation>
    <scope>NUCLEOTIDE SEQUENCE [LARGE SCALE GENOMIC DNA]</scope>
    <source>
        <strain evidence="3">DSM 19110</strain>
    </source>
</reference>
<dbReference type="Pfam" id="PF26622">
    <property type="entry name" value="DUF8199"/>
    <property type="match status" value="1"/>
</dbReference>
<evidence type="ECO:0000256" key="1">
    <source>
        <dbReference type="SAM" id="Phobius"/>
    </source>
</evidence>
<organism evidence="2 3">
    <name type="scientific">Pedobacter steynii</name>
    <dbReference type="NCBI Taxonomy" id="430522"/>
    <lineage>
        <taxon>Bacteria</taxon>
        <taxon>Pseudomonadati</taxon>
        <taxon>Bacteroidota</taxon>
        <taxon>Sphingobacteriia</taxon>
        <taxon>Sphingobacteriales</taxon>
        <taxon>Sphingobacteriaceae</taxon>
        <taxon>Pedobacter</taxon>
    </lineage>
</organism>
<sequence length="168" mass="18495">MEKPELQVSPDLFSIFAGNTIAFVIPKMKRIGALSFAAFYLMLTTGLFVCMLHCSGQSLFVQKRTHHATAENTAGHHDKSGKHGKSCAPDKDCKCCDEHGEYVIKENIKRTASVQLTAPSILLSPIQDSFPGLVLSEKLINAKKWQLDTGPPPDVKTPLYISNRVLLI</sequence>
<dbReference type="EMBL" id="FNGY01000001">
    <property type="protein sequence ID" value="SDL28198.1"/>
    <property type="molecule type" value="Genomic_DNA"/>
</dbReference>
<accession>A0A1G9ISE8</accession>
<keyword evidence="3" id="KW-1185">Reference proteome</keyword>
<keyword evidence="1" id="KW-0472">Membrane</keyword>
<dbReference type="Proteomes" id="UP000183200">
    <property type="component" value="Unassembled WGS sequence"/>
</dbReference>